<keyword evidence="2" id="KW-1185">Reference proteome</keyword>
<proteinExistence type="predicted"/>
<protein>
    <submittedName>
        <fullName evidence="1">Uncharacterized protein</fullName>
    </submittedName>
</protein>
<dbReference type="EMBL" id="BAABKO010000003">
    <property type="protein sequence ID" value="GAA4774392.1"/>
    <property type="molecule type" value="Genomic_DNA"/>
</dbReference>
<reference evidence="2" key="1">
    <citation type="journal article" date="2019" name="Int. J. Syst. Evol. Microbiol.">
        <title>The Global Catalogue of Microorganisms (GCM) 10K type strain sequencing project: providing services to taxonomists for standard genome sequencing and annotation.</title>
        <authorList>
            <consortium name="The Broad Institute Genomics Platform"/>
            <consortium name="The Broad Institute Genome Sequencing Center for Infectious Disease"/>
            <person name="Wu L."/>
            <person name="Ma J."/>
        </authorList>
    </citation>
    <scope>NUCLEOTIDE SEQUENCE [LARGE SCALE GENOMIC DNA]</scope>
    <source>
        <strain evidence="2">JCM 18537</strain>
    </source>
</reference>
<gene>
    <name evidence="1" type="ORF">GCM10023351_18490</name>
</gene>
<sequence>MFETTIVFGWKRPPLTANQRLHWAERAQLTRMVRTAAMMTAPLETFEKVAVKLTWVVKDNRRRDADNIYPTFKALCDGLVDGGVVPDDTPQYMDKLAPFIRLEKDADPHFELLIREVAS</sequence>
<dbReference type="SUPFAM" id="SSF103084">
    <property type="entry name" value="Holliday junction resolvase RusA"/>
    <property type="match status" value="1"/>
</dbReference>
<dbReference type="Proteomes" id="UP001501645">
    <property type="component" value="Unassembled WGS sequence"/>
</dbReference>
<evidence type="ECO:0000313" key="1">
    <source>
        <dbReference type="EMBL" id="GAA4774392.1"/>
    </source>
</evidence>
<dbReference type="Gene3D" id="3.30.1330.70">
    <property type="entry name" value="Holliday junction resolvase RusA"/>
    <property type="match status" value="1"/>
</dbReference>
<organism evidence="1 2">
    <name type="scientific">Microbacterium gilvum</name>
    <dbReference type="NCBI Taxonomy" id="1336204"/>
    <lineage>
        <taxon>Bacteria</taxon>
        <taxon>Bacillati</taxon>
        <taxon>Actinomycetota</taxon>
        <taxon>Actinomycetes</taxon>
        <taxon>Micrococcales</taxon>
        <taxon>Microbacteriaceae</taxon>
        <taxon>Microbacterium</taxon>
    </lineage>
</organism>
<evidence type="ECO:0000313" key="2">
    <source>
        <dbReference type="Proteomes" id="UP001501645"/>
    </source>
</evidence>
<dbReference type="InterPro" id="IPR036614">
    <property type="entry name" value="RusA-like_sf"/>
</dbReference>
<accession>A0ABP9A5V7</accession>
<name>A0ABP9A5V7_9MICO</name>
<comment type="caution">
    <text evidence="1">The sequence shown here is derived from an EMBL/GenBank/DDBJ whole genome shotgun (WGS) entry which is preliminary data.</text>
</comment>
<dbReference type="RefSeq" id="WP_345438382.1">
    <property type="nucleotide sequence ID" value="NZ_BAABKO010000003.1"/>
</dbReference>